<dbReference type="Proteomes" id="UP000241546">
    <property type="component" value="Unassembled WGS sequence"/>
</dbReference>
<dbReference type="OrthoDB" id="3473305at2759"/>
<dbReference type="RefSeq" id="XP_024744919.1">
    <property type="nucleotide sequence ID" value="XM_024898588.1"/>
</dbReference>
<dbReference type="EMBL" id="KZ680297">
    <property type="protein sequence ID" value="PTB61599.1"/>
    <property type="molecule type" value="Genomic_DNA"/>
</dbReference>
<accession>A0A2T4AX30</accession>
<dbReference type="AlphaFoldDB" id="A0A2T4AX30"/>
<evidence type="ECO:0000313" key="1">
    <source>
        <dbReference type="EMBL" id="PTB61599.1"/>
    </source>
</evidence>
<proteinExistence type="predicted"/>
<reference evidence="2" key="1">
    <citation type="submission" date="2016-07" db="EMBL/GenBank/DDBJ databases">
        <title>Multiple horizontal gene transfer events from other fungi enriched the ability of initially mycotrophic Trichoderma (Ascomycota) to feed on dead plant biomass.</title>
        <authorList>
            <consortium name="DOE Joint Genome Institute"/>
            <person name="Atanasova L."/>
            <person name="Chenthamara K."/>
            <person name="Zhang J."/>
            <person name="Grujic M."/>
            <person name="Henrissat B."/>
            <person name="Kuo A."/>
            <person name="Aerts A."/>
            <person name="Salamov A."/>
            <person name="Lipzen A."/>
            <person name="Labutti K."/>
            <person name="Barry K."/>
            <person name="Miao Y."/>
            <person name="Rahimi M.J."/>
            <person name="Shen Q."/>
            <person name="Grigoriev I.V."/>
            <person name="Kubicek C.P."/>
            <person name="Druzhinina I.S."/>
        </authorList>
    </citation>
    <scope>NUCLEOTIDE SEQUENCE [LARGE SCALE GENOMIC DNA]</scope>
    <source>
        <strain evidence="2">TUCIM 6016</strain>
    </source>
</reference>
<evidence type="ECO:0000313" key="2">
    <source>
        <dbReference type="Proteomes" id="UP000241546"/>
    </source>
</evidence>
<organism evidence="1 2">
    <name type="scientific">Trichoderma citrinoviride</name>
    <dbReference type="NCBI Taxonomy" id="58853"/>
    <lineage>
        <taxon>Eukaryota</taxon>
        <taxon>Fungi</taxon>
        <taxon>Dikarya</taxon>
        <taxon>Ascomycota</taxon>
        <taxon>Pezizomycotina</taxon>
        <taxon>Sordariomycetes</taxon>
        <taxon>Hypocreomycetidae</taxon>
        <taxon>Hypocreales</taxon>
        <taxon>Hypocreaceae</taxon>
        <taxon>Trichoderma</taxon>
    </lineage>
</organism>
<dbReference type="GeneID" id="36606706"/>
<name>A0A2T4AX30_9HYPO</name>
<sequence length="94" mass="10977">MVSKVIFMDGKYRGSEGWQRILPWSTKLAQATEKDTSENRMRWIIVERILTFSLRWEGPDDEGVTLARRKVPEMPTRQMQLKTVSRLPALRSIA</sequence>
<keyword evidence="2" id="KW-1185">Reference proteome</keyword>
<gene>
    <name evidence="1" type="ORF">BBK36DRAFT_9232</name>
</gene>
<protein>
    <submittedName>
        <fullName evidence="1">Uncharacterized protein</fullName>
    </submittedName>
</protein>